<dbReference type="Proteomes" id="UP000326565">
    <property type="component" value="Unassembled WGS sequence"/>
</dbReference>
<protein>
    <submittedName>
        <fullName evidence="2">Uncharacterized protein</fullName>
    </submittedName>
</protein>
<sequence length="137" mass="14831">MPNGPSGISGKRRSSRWTIVRLTKTITCISPFPRSGSPTCRRSSIVFLGPACCSSSIACLTSESGTSNGSYAFPFPFSFSVPFPLPLPLPLPLSETRLPRGGSISLCVGSRKQRQRQRQLPSVNKFGGRSTQLVRKD</sequence>
<feature type="region of interest" description="Disordered" evidence="1">
    <location>
        <begin position="104"/>
        <end position="137"/>
    </location>
</feature>
<proteinExistence type="predicted"/>
<dbReference type="AlphaFoldDB" id="A0A5N5WL69"/>
<organism evidence="2 3">
    <name type="scientific">Aspergillus leporis</name>
    <dbReference type="NCBI Taxonomy" id="41062"/>
    <lineage>
        <taxon>Eukaryota</taxon>
        <taxon>Fungi</taxon>
        <taxon>Dikarya</taxon>
        <taxon>Ascomycota</taxon>
        <taxon>Pezizomycotina</taxon>
        <taxon>Eurotiomycetes</taxon>
        <taxon>Eurotiomycetidae</taxon>
        <taxon>Eurotiales</taxon>
        <taxon>Aspergillaceae</taxon>
        <taxon>Aspergillus</taxon>
        <taxon>Aspergillus subgen. Circumdati</taxon>
    </lineage>
</organism>
<accession>A0A5N5WL69</accession>
<name>A0A5N5WL69_9EURO</name>
<reference evidence="2 3" key="1">
    <citation type="submission" date="2019-04" db="EMBL/GenBank/DDBJ databases">
        <title>Friends and foes A comparative genomics study of 23 Aspergillus species from section Flavi.</title>
        <authorList>
            <consortium name="DOE Joint Genome Institute"/>
            <person name="Kjaerbolling I."/>
            <person name="Vesth T."/>
            <person name="Frisvad J.C."/>
            <person name="Nybo J.L."/>
            <person name="Theobald S."/>
            <person name="Kildgaard S."/>
            <person name="Isbrandt T."/>
            <person name="Kuo A."/>
            <person name="Sato A."/>
            <person name="Lyhne E.K."/>
            <person name="Kogle M.E."/>
            <person name="Wiebenga A."/>
            <person name="Kun R.S."/>
            <person name="Lubbers R.J."/>
            <person name="Makela M.R."/>
            <person name="Barry K."/>
            <person name="Chovatia M."/>
            <person name="Clum A."/>
            <person name="Daum C."/>
            <person name="Haridas S."/>
            <person name="He G."/>
            <person name="LaButti K."/>
            <person name="Lipzen A."/>
            <person name="Mondo S."/>
            <person name="Riley R."/>
            <person name="Salamov A."/>
            <person name="Simmons B.A."/>
            <person name="Magnuson J.K."/>
            <person name="Henrissat B."/>
            <person name="Mortensen U.H."/>
            <person name="Larsen T.O."/>
            <person name="Devries R.P."/>
            <person name="Grigoriev I.V."/>
            <person name="Machida M."/>
            <person name="Baker S.E."/>
            <person name="Andersen M.R."/>
        </authorList>
    </citation>
    <scope>NUCLEOTIDE SEQUENCE [LARGE SCALE GENOMIC DNA]</scope>
    <source>
        <strain evidence="2 3">CBS 151.66</strain>
    </source>
</reference>
<evidence type="ECO:0000256" key="1">
    <source>
        <dbReference type="SAM" id="MobiDB-lite"/>
    </source>
</evidence>
<evidence type="ECO:0000313" key="2">
    <source>
        <dbReference type="EMBL" id="KAB8068545.1"/>
    </source>
</evidence>
<dbReference type="EMBL" id="ML732386">
    <property type="protein sequence ID" value="KAB8068545.1"/>
    <property type="molecule type" value="Genomic_DNA"/>
</dbReference>
<keyword evidence="3" id="KW-1185">Reference proteome</keyword>
<gene>
    <name evidence="2" type="ORF">BDV29DRAFT_66922</name>
</gene>
<evidence type="ECO:0000313" key="3">
    <source>
        <dbReference type="Proteomes" id="UP000326565"/>
    </source>
</evidence>